<sequence length="38" mass="4089">MFASVLLLAGLTGATFTPPTALKKELPNFKLLKIKVCL</sequence>
<evidence type="ECO:0000313" key="1">
    <source>
        <dbReference type="EMBL" id="EAY25666.1"/>
    </source>
</evidence>
<reference evidence="1 2" key="1">
    <citation type="submission" date="2007-01" db="EMBL/GenBank/DDBJ databases">
        <authorList>
            <person name="Haygood M."/>
            <person name="Podell S."/>
            <person name="Anderson C."/>
            <person name="Hopkinson B."/>
            <person name="Roe K."/>
            <person name="Barbeau K."/>
            <person name="Gaasterland T."/>
            <person name="Ferriera S."/>
            <person name="Johnson J."/>
            <person name="Kravitz S."/>
            <person name="Beeson K."/>
            <person name="Sutton G."/>
            <person name="Rogers Y.-H."/>
            <person name="Friedman R."/>
            <person name="Frazier M."/>
            <person name="Venter J.C."/>
        </authorList>
    </citation>
    <scope>NUCLEOTIDE SEQUENCE [LARGE SCALE GENOMIC DNA]</scope>
    <source>
        <strain evidence="1 2">ATCC 23134</strain>
    </source>
</reference>
<dbReference type="EMBL" id="AAWS01000045">
    <property type="protein sequence ID" value="EAY25666.1"/>
    <property type="molecule type" value="Genomic_DNA"/>
</dbReference>
<organism evidence="1 2">
    <name type="scientific">Microscilla marina ATCC 23134</name>
    <dbReference type="NCBI Taxonomy" id="313606"/>
    <lineage>
        <taxon>Bacteria</taxon>
        <taxon>Pseudomonadati</taxon>
        <taxon>Bacteroidota</taxon>
        <taxon>Cytophagia</taxon>
        <taxon>Cytophagales</taxon>
        <taxon>Microscillaceae</taxon>
        <taxon>Microscilla</taxon>
    </lineage>
</organism>
<dbReference type="AlphaFoldDB" id="A1ZVG8"/>
<protein>
    <submittedName>
        <fullName evidence="1">Uncharacterized protein</fullName>
    </submittedName>
</protein>
<gene>
    <name evidence="1" type="ORF">M23134_07317</name>
</gene>
<proteinExistence type="predicted"/>
<evidence type="ECO:0000313" key="2">
    <source>
        <dbReference type="Proteomes" id="UP000004095"/>
    </source>
</evidence>
<accession>A1ZVG8</accession>
<name>A1ZVG8_MICM2</name>
<keyword evidence="2" id="KW-1185">Reference proteome</keyword>
<comment type="caution">
    <text evidence="1">The sequence shown here is derived from an EMBL/GenBank/DDBJ whole genome shotgun (WGS) entry which is preliminary data.</text>
</comment>
<dbReference type="Proteomes" id="UP000004095">
    <property type="component" value="Unassembled WGS sequence"/>
</dbReference>